<accession>A0A0C3PVM0</accession>
<organism evidence="5 6">
    <name type="scientific">Pisolithus tinctorius Marx 270</name>
    <dbReference type="NCBI Taxonomy" id="870435"/>
    <lineage>
        <taxon>Eukaryota</taxon>
        <taxon>Fungi</taxon>
        <taxon>Dikarya</taxon>
        <taxon>Basidiomycota</taxon>
        <taxon>Agaricomycotina</taxon>
        <taxon>Agaricomycetes</taxon>
        <taxon>Agaricomycetidae</taxon>
        <taxon>Boletales</taxon>
        <taxon>Sclerodermatineae</taxon>
        <taxon>Pisolithaceae</taxon>
        <taxon>Pisolithus</taxon>
    </lineage>
</organism>
<keyword evidence="2 3" id="KW-0539">Nucleus</keyword>
<keyword evidence="1 3" id="KW-0238">DNA-binding</keyword>
<dbReference type="InterPro" id="IPR036910">
    <property type="entry name" value="HMG_box_dom_sf"/>
</dbReference>
<evidence type="ECO:0000313" key="6">
    <source>
        <dbReference type="Proteomes" id="UP000054217"/>
    </source>
</evidence>
<dbReference type="Gene3D" id="1.10.30.10">
    <property type="entry name" value="High mobility group box domain"/>
    <property type="match status" value="1"/>
</dbReference>
<feature type="non-terminal residue" evidence="5">
    <location>
        <position position="1"/>
    </location>
</feature>
<dbReference type="OrthoDB" id="6247875at2759"/>
<dbReference type="InParanoid" id="A0A0C3PVM0"/>
<dbReference type="AlphaFoldDB" id="A0A0C3PVM0"/>
<name>A0A0C3PVM0_PISTI</name>
<dbReference type="InterPro" id="IPR051356">
    <property type="entry name" value="SOX/SOX-like_TF"/>
</dbReference>
<dbReference type="GO" id="GO:0000978">
    <property type="term" value="F:RNA polymerase II cis-regulatory region sequence-specific DNA binding"/>
    <property type="evidence" value="ECO:0007669"/>
    <property type="project" value="TreeGrafter"/>
</dbReference>
<feature type="domain" description="HMG box" evidence="4">
    <location>
        <begin position="1"/>
        <end position="70"/>
    </location>
</feature>
<reference evidence="5 6" key="1">
    <citation type="submission" date="2014-04" db="EMBL/GenBank/DDBJ databases">
        <authorList>
            <consortium name="DOE Joint Genome Institute"/>
            <person name="Kuo A."/>
            <person name="Kohler A."/>
            <person name="Costa M.D."/>
            <person name="Nagy L.G."/>
            <person name="Floudas D."/>
            <person name="Copeland A."/>
            <person name="Barry K.W."/>
            <person name="Cichocki N."/>
            <person name="Veneault-Fourrey C."/>
            <person name="LaButti K."/>
            <person name="Lindquist E.A."/>
            <person name="Lipzen A."/>
            <person name="Lundell T."/>
            <person name="Morin E."/>
            <person name="Murat C."/>
            <person name="Sun H."/>
            <person name="Tunlid A."/>
            <person name="Henrissat B."/>
            <person name="Grigoriev I.V."/>
            <person name="Hibbett D.S."/>
            <person name="Martin F."/>
            <person name="Nordberg H.P."/>
            <person name="Cantor M.N."/>
            <person name="Hua S.X."/>
        </authorList>
    </citation>
    <scope>NUCLEOTIDE SEQUENCE [LARGE SCALE GENOMIC DNA]</scope>
    <source>
        <strain evidence="5 6">Marx 270</strain>
    </source>
</reference>
<sequence>IPRPPNAFLLYRSDFLKRRTIPREVEKRQQNLSRIIGECWNMLSAEEKAIWHEKAAAVTAAHQAKYPHYKFRPTRR</sequence>
<dbReference type="GO" id="GO:0005634">
    <property type="term" value="C:nucleus"/>
    <property type="evidence" value="ECO:0007669"/>
    <property type="project" value="UniProtKB-UniRule"/>
</dbReference>
<dbReference type="InterPro" id="IPR009071">
    <property type="entry name" value="HMG_box_dom"/>
</dbReference>
<dbReference type="PANTHER" id="PTHR45789">
    <property type="entry name" value="FI18025P1"/>
    <property type="match status" value="1"/>
</dbReference>
<evidence type="ECO:0000256" key="2">
    <source>
        <dbReference type="ARBA" id="ARBA00023242"/>
    </source>
</evidence>
<evidence type="ECO:0000259" key="4">
    <source>
        <dbReference type="PROSITE" id="PS50118"/>
    </source>
</evidence>
<dbReference type="GO" id="GO:0000981">
    <property type="term" value="F:DNA-binding transcription factor activity, RNA polymerase II-specific"/>
    <property type="evidence" value="ECO:0007669"/>
    <property type="project" value="TreeGrafter"/>
</dbReference>
<dbReference type="SUPFAM" id="SSF47095">
    <property type="entry name" value="HMG-box"/>
    <property type="match status" value="1"/>
</dbReference>
<evidence type="ECO:0000313" key="5">
    <source>
        <dbReference type="EMBL" id="KIO12894.1"/>
    </source>
</evidence>
<keyword evidence="6" id="KW-1185">Reference proteome</keyword>
<gene>
    <name evidence="5" type="ORF">M404DRAFT_69579</name>
</gene>
<dbReference type="STRING" id="870435.A0A0C3PVM0"/>
<proteinExistence type="predicted"/>
<evidence type="ECO:0000256" key="1">
    <source>
        <dbReference type="ARBA" id="ARBA00023125"/>
    </source>
</evidence>
<dbReference type="Proteomes" id="UP000054217">
    <property type="component" value="Unassembled WGS sequence"/>
</dbReference>
<reference evidence="6" key="2">
    <citation type="submission" date="2015-01" db="EMBL/GenBank/DDBJ databases">
        <title>Evolutionary Origins and Diversification of the Mycorrhizal Mutualists.</title>
        <authorList>
            <consortium name="DOE Joint Genome Institute"/>
            <consortium name="Mycorrhizal Genomics Consortium"/>
            <person name="Kohler A."/>
            <person name="Kuo A."/>
            <person name="Nagy L.G."/>
            <person name="Floudas D."/>
            <person name="Copeland A."/>
            <person name="Barry K.W."/>
            <person name="Cichocki N."/>
            <person name="Veneault-Fourrey C."/>
            <person name="LaButti K."/>
            <person name="Lindquist E.A."/>
            <person name="Lipzen A."/>
            <person name="Lundell T."/>
            <person name="Morin E."/>
            <person name="Murat C."/>
            <person name="Riley R."/>
            <person name="Ohm R."/>
            <person name="Sun H."/>
            <person name="Tunlid A."/>
            <person name="Henrissat B."/>
            <person name="Grigoriev I.V."/>
            <person name="Hibbett D.S."/>
            <person name="Martin F."/>
        </authorList>
    </citation>
    <scope>NUCLEOTIDE SEQUENCE [LARGE SCALE GENOMIC DNA]</scope>
    <source>
        <strain evidence="6">Marx 270</strain>
    </source>
</reference>
<dbReference type="SMART" id="SM00398">
    <property type="entry name" value="HMG"/>
    <property type="match status" value="1"/>
</dbReference>
<dbReference type="PROSITE" id="PS50118">
    <property type="entry name" value="HMG_BOX_2"/>
    <property type="match status" value="1"/>
</dbReference>
<feature type="DNA-binding region" description="HMG box" evidence="3">
    <location>
        <begin position="1"/>
        <end position="70"/>
    </location>
</feature>
<protein>
    <recommendedName>
        <fullName evidence="4">HMG box domain-containing protein</fullName>
    </recommendedName>
</protein>
<feature type="non-terminal residue" evidence="5">
    <location>
        <position position="76"/>
    </location>
</feature>
<dbReference type="Pfam" id="PF00505">
    <property type="entry name" value="HMG_box"/>
    <property type="match status" value="1"/>
</dbReference>
<dbReference type="CDD" id="cd01389">
    <property type="entry name" value="HMG-box_ROX1-like"/>
    <property type="match status" value="1"/>
</dbReference>
<dbReference type="PANTHER" id="PTHR45789:SF2">
    <property type="entry name" value="FI18025P1"/>
    <property type="match status" value="1"/>
</dbReference>
<evidence type="ECO:0000256" key="3">
    <source>
        <dbReference type="PROSITE-ProRule" id="PRU00267"/>
    </source>
</evidence>
<dbReference type="EMBL" id="KN831947">
    <property type="protein sequence ID" value="KIO12894.1"/>
    <property type="molecule type" value="Genomic_DNA"/>
</dbReference>
<dbReference type="HOGENOM" id="CLU_082854_6_2_1"/>